<evidence type="ECO:0000313" key="1">
    <source>
        <dbReference type="EMBL" id="XAY05682.1"/>
    </source>
</evidence>
<dbReference type="KEGG" id="parq:DSM112329_02540"/>
<organism evidence="1">
    <name type="scientific">Paraconexibacter sp. AEG42_29</name>
    <dbReference type="NCBI Taxonomy" id="2997339"/>
    <lineage>
        <taxon>Bacteria</taxon>
        <taxon>Bacillati</taxon>
        <taxon>Actinomycetota</taxon>
        <taxon>Thermoleophilia</taxon>
        <taxon>Solirubrobacterales</taxon>
        <taxon>Paraconexibacteraceae</taxon>
        <taxon>Paraconexibacter</taxon>
    </lineage>
</organism>
<dbReference type="AlphaFoldDB" id="A0AAU7AVM1"/>
<dbReference type="RefSeq" id="WP_354702186.1">
    <property type="nucleotide sequence ID" value="NZ_CP114014.1"/>
</dbReference>
<gene>
    <name evidence="1" type="ORF">DSM112329_02540</name>
</gene>
<reference evidence="1" key="1">
    <citation type="submission" date="2022-12" db="EMBL/GenBank/DDBJ databases">
        <title>Paraconexibacter alkalitolerans sp. nov. and Baekduia alba sp. nov., isolated from soil and emended description of the genera Paraconexibacter (Chun et al., 2020) and Baekduia (An et al., 2020).</title>
        <authorList>
            <person name="Vieira S."/>
            <person name="Huber K.J."/>
            <person name="Geppert A."/>
            <person name="Wolf J."/>
            <person name="Neumann-Schaal M."/>
            <person name="Muesken M."/>
            <person name="Overmann J."/>
        </authorList>
    </citation>
    <scope>NUCLEOTIDE SEQUENCE</scope>
    <source>
        <strain evidence="1">AEG42_29</strain>
    </source>
</reference>
<name>A0AAU7AVM1_9ACTN</name>
<protein>
    <submittedName>
        <fullName evidence="1">Uncharacterized protein</fullName>
    </submittedName>
</protein>
<dbReference type="EMBL" id="CP114014">
    <property type="protein sequence ID" value="XAY05682.1"/>
    <property type="molecule type" value="Genomic_DNA"/>
</dbReference>
<accession>A0AAU7AVM1</accession>
<proteinExistence type="predicted"/>
<sequence>MRTNLLIPLSPAEVSGLTRGLPDGPPERLAERALLQLGGLGPAGRAGRVRRRCQLQVFACGLGGLWTAPLGMACQLVAAGRLAAVVRPDLPDAERAACLAVAFGAAPDAATARGQQSGDAPPIARHLAAQAKEAAAALRGPGGLKQAARLLWKLRAARRALRAGASRSIPVLACVWGAWEARGQLRDLERDLRAWSAPAAPPAPKTLTGTA</sequence>